<sequence length="95" mass="10338">MRSRPETLGAAPGPLSGCAEPRRRPMRSRPETLGAGPGPLSGCAEPDAVRRGPGPRRSGRGPDRFLYRSTWTVPVEPKPRRYFVAAVRSNSRPAM</sequence>
<organism evidence="2">
    <name type="scientific">freshwater metagenome</name>
    <dbReference type="NCBI Taxonomy" id="449393"/>
    <lineage>
        <taxon>unclassified sequences</taxon>
        <taxon>metagenomes</taxon>
        <taxon>ecological metagenomes</taxon>
    </lineage>
</organism>
<reference evidence="2" key="1">
    <citation type="submission" date="2020-05" db="EMBL/GenBank/DDBJ databases">
        <authorList>
            <person name="Chiriac C."/>
            <person name="Salcher M."/>
            <person name="Ghai R."/>
            <person name="Kavagutti S V."/>
        </authorList>
    </citation>
    <scope>NUCLEOTIDE SEQUENCE</scope>
</reference>
<dbReference type="AlphaFoldDB" id="A0A6J7GER7"/>
<feature type="region of interest" description="Disordered" evidence="1">
    <location>
        <begin position="1"/>
        <end position="70"/>
    </location>
</feature>
<gene>
    <name evidence="2" type="ORF">UFOPK3564_00663</name>
</gene>
<proteinExistence type="predicted"/>
<dbReference type="EMBL" id="CAFBMK010000024">
    <property type="protein sequence ID" value="CAB4902573.1"/>
    <property type="molecule type" value="Genomic_DNA"/>
</dbReference>
<evidence type="ECO:0000256" key="1">
    <source>
        <dbReference type="SAM" id="MobiDB-lite"/>
    </source>
</evidence>
<name>A0A6J7GER7_9ZZZZ</name>
<accession>A0A6J7GER7</accession>
<evidence type="ECO:0000313" key="2">
    <source>
        <dbReference type="EMBL" id="CAB4902573.1"/>
    </source>
</evidence>
<protein>
    <submittedName>
        <fullName evidence="2">Unannotated protein</fullName>
    </submittedName>
</protein>